<dbReference type="EMBL" id="PPSL01000001">
    <property type="protein sequence ID" value="PQJ12588.1"/>
    <property type="molecule type" value="Genomic_DNA"/>
</dbReference>
<sequence length="131" mass="14960">MKYLVAIALLFSSLVVAAQDISFQLCNAKSKKWVGANIYTRTAAENTTTLTFNMNHTVVEGDRRYNSTKPPVKWWLATGEYMKDNNIIIQIGEHSYYAEFSRTNNGKDFLTLIRVPEQEGEEKVIKTYVAE</sequence>
<feature type="signal peptide" evidence="1">
    <location>
        <begin position="1"/>
        <end position="18"/>
    </location>
</feature>
<evidence type="ECO:0000313" key="2">
    <source>
        <dbReference type="EMBL" id="PQJ12588.1"/>
    </source>
</evidence>
<accession>A0A2S7T0Y2</accession>
<dbReference type="Proteomes" id="UP000239872">
    <property type="component" value="Unassembled WGS sequence"/>
</dbReference>
<comment type="caution">
    <text evidence="2">The sequence shown here is derived from an EMBL/GenBank/DDBJ whole genome shotgun (WGS) entry which is preliminary data.</text>
</comment>
<proteinExistence type="predicted"/>
<reference evidence="2 3" key="1">
    <citation type="submission" date="2018-01" db="EMBL/GenBank/DDBJ databases">
        <title>A novel member of the phylum Bacteroidetes isolated from glacier ice.</title>
        <authorList>
            <person name="Liu Q."/>
            <person name="Xin Y.-H."/>
        </authorList>
    </citation>
    <scope>NUCLEOTIDE SEQUENCE [LARGE SCALE GENOMIC DNA]</scope>
    <source>
        <strain evidence="2 3">RB1R16</strain>
    </source>
</reference>
<evidence type="ECO:0000313" key="3">
    <source>
        <dbReference type="Proteomes" id="UP000239872"/>
    </source>
</evidence>
<name>A0A2S7T0Y2_9BACT</name>
<gene>
    <name evidence="2" type="ORF">CJD36_002245</name>
</gene>
<keyword evidence="1" id="KW-0732">Signal</keyword>
<dbReference type="RefSeq" id="WP_105037471.1">
    <property type="nucleotide sequence ID" value="NZ_PPSL01000001.1"/>
</dbReference>
<feature type="chain" id="PRO_5015779481" evidence="1">
    <location>
        <begin position="19"/>
        <end position="131"/>
    </location>
</feature>
<protein>
    <submittedName>
        <fullName evidence="2">Uncharacterized protein</fullName>
    </submittedName>
</protein>
<dbReference type="AlphaFoldDB" id="A0A2S7T0Y2"/>
<organism evidence="2 3">
    <name type="scientific">Flavipsychrobacter stenotrophus</name>
    <dbReference type="NCBI Taxonomy" id="2077091"/>
    <lineage>
        <taxon>Bacteria</taxon>
        <taxon>Pseudomonadati</taxon>
        <taxon>Bacteroidota</taxon>
        <taxon>Chitinophagia</taxon>
        <taxon>Chitinophagales</taxon>
        <taxon>Chitinophagaceae</taxon>
        <taxon>Flavipsychrobacter</taxon>
    </lineage>
</organism>
<keyword evidence="3" id="KW-1185">Reference proteome</keyword>
<evidence type="ECO:0000256" key="1">
    <source>
        <dbReference type="SAM" id="SignalP"/>
    </source>
</evidence>